<dbReference type="PANTHER" id="PTHR11141">
    <property type="entry name" value="PROTEIN TRANSPORT PROTEIN SEC23"/>
    <property type="match status" value="1"/>
</dbReference>
<dbReference type="GO" id="GO:0006886">
    <property type="term" value="P:intracellular protein transport"/>
    <property type="evidence" value="ECO:0007669"/>
    <property type="project" value="InterPro"/>
</dbReference>
<comment type="subcellular location">
    <subcellularLocation>
        <location evidence="14">Cytoplasmic vesicle</location>
        <location evidence="14">COPII-coated vesicle membrane</location>
        <topology evidence="14">Peripheral membrane protein</topology>
        <orientation evidence="14">Cytoplasmic side</orientation>
    </subcellularLocation>
    <subcellularLocation>
        <location evidence="14">Endoplasmic reticulum membrane</location>
        <topology evidence="14">Peripheral membrane protein</topology>
        <orientation evidence="14">Cytoplasmic side</orientation>
    </subcellularLocation>
    <subcellularLocation>
        <location evidence="1">Golgi apparatus membrane</location>
        <topology evidence="1">Peripheral membrane protein</topology>
        <orientation evidence="1">Cytoplasmic side</orientation>
    </subcellularLocation>
</comment>
<keyword evidence="4 14" id="KW-0813">Transport</keyword>
<keyword evidence="10" id="KW-0333">Golgi apparatus</keyword>
<dbReference type="InterPro" id="IPR036465">
    <property type="entry name" value="vWFA_dom_sf"/>
</dbReference>
<feature type="domain" description="Zinc finger Sec23/Sec24-type" evidence="16">
    <location>
        <begin position="54"/>
        <end position="92"/>
    </location>
</feature>
<dbReference type="InterPro" id="IPR036175">
    <property type="entry name" value="Sec23/24_helical_dom_sf"/>
</dbReference>
<evidence type="ECO:0000313" key="20">
    <source>
        <dbReference type="EMBL" id="GMH18847.1"/>
    </source>
</evidence>
<keyword evidence="12 14" id="KW-0968">Cytoplasmic vesicle</keyword>
<dbReference type="Gene3D" id="3.40.50.410">
    <property type="entry name" value="von Willebrand factor, type A domain"/>
    <property type="match status" value="1"/>
</dbReference>
<evidence type="ECO:0000256" key="3">
    <source>
        <dbReference type="ARBA" id="ARBA00021212"/>
    </source>
</evidence>
<feature type="domain" description="Sec23/Sec24 beta-sandwich" evidence="19">
    <location>
        <begin position="444"/>
        <end position="544"/>
    </location>
</feature>
<protein>
    <recommendedName>
        <fullName evidence="3 14">Protein transport protein SEC23</fullName>
    </recommendedName>
</protein>
<accession>A0AAD3SXF3</accession>
<proteinExistence type="inferred from homology"/>
<evidence type="ECO:0000259" key="18">
    <source>
        <dbReference type="Pfam" id="PF04815"/>
    </source>
</evidence>
<evidence type="ECO:0000256" key="4">
    <source>
        <dbReference type="ARBA" id="ARBA00022448"/>
    </source>
</evidence>
<evidence type="ECO:0000256" key="8">
    <source>
        <dbReference type="ARBA" id="ARBA00022892"/>
    </source>
</evidence>
<evidence type="ECO:0000256" key="12">
    <source>
        <dbReference type="ARBA" id="ARBA00023329"/>
    </source>
</evidence>
<feature type="domain" description="Sec23/Sec24 helical" evidence="18">
    <location>
        <begin position="556"/>
        <end position="652"/>
    </location>
</feature>
<keyword evidence="5 14" id="KW-0479">Metal-binding</keyword>
<evidence type="ECO:0000256" key="1">
    <source>
        <dbReference type="ARBA" id="ARBA00004255"/>
    </source>
</evidence>
<dbReference type="GO" id="GO:0005789">
    <property type="term" value="C:endoplasmic reticulum membrane"/>
    <property type="evidence" value="ECO:0007669"/>
    <property type="project" value="UniProtKB-SubCell"/>
</dbReference>
<evidence type="ECO:0000256" key="13">
    <source>
        <dbReference type="ARBA" id="ARBA00025471"/>
    </source>
</evidence>
<evidence type="ECO:0000256" key="9">
    <source>
        <dbReference type="ARBA" id="ARBA00022927"/>
    </source>
</evidence>
<dbReference type="FunFam" id="3.40.50.410:FF:000043">
    <property type="entry name" value="Protein transport protein SEC23"/>
    <property type="match status" value="1"/>
</dbReference>
<name>A0AAD3SXF3_NEPGR</name>
<keyword evidence="9 14" id="KW-0653">Protein transport</keyword>
<reference evidence="20" key="1">
    <citation type="submission" date="2023-05" db="EMBL/GenBank/DDBJ databases">
        <title>Nepenthes gracilis genome sequencing.</title>
        <authorList>
            <person name="Fukushima K."/>
        </authorList>
    </citation>
    <scope>NUCLEOTIDE SEQUENCE</scope>
    <source>
        <strain evidence="20">SING2019-196</strain>
    </source>
</reference>
<dbReference type="InterPro" id="IPR006900">
    <property type="entry name" value="Sec23/24_helical_dom"/>
</dbReference>
<dbReference type="Gene3D" id="2.60.40.1670">
    <property type="entry name" value="beta-sandwich domain of Sec23/24"/>
    <property type="match status" value="2"/>
</dbReference>
<evidence type="ECO:0000259" key="16">
    <source>
        <dbReference type="Pfam" id="PF04810"/>
    </source>
</evidence>
<evidence type="ECO:0000259" key="15">
    <source>
        <dbReference type="Pfam" id="PF00626"/>
    </source>
</evidence>
<dbReference type="Gene3D" id="2.30.30.380">
    <property type="entry name" value="Zn-finger domain of Sec23/24"/>
    <property type="match status" value="1"/>
</dbReference>
<dbReference type="SUPFAM" id="SSF81811">
    <property type="entry name" value="Helical domain of Sec23/24"/>
    <property type="match status" value="1"/>
</dbReference>
<dbReference type="Gene3D" id="1.20.120.730">
    <property type="entry name" value="Sec23/Sec24 helical domain"/>
    <property type="match status" value="1"/>
</dbReference>
<dbReference type="SUPFAM" id="SSF82754">
    <property type="entry name" value="C-terminal, gelsolin-like domain of Sec23/24"/>
    <property type="match status" value="1"/>
</dbReference>
<dbReference type="FunFam" id="3.40.20.10:FF:000041">
    <property type="entry name" value="Protein transport protein SEC23"/>
    <property type="match status" value="1"/>
</dbReference>
<dbReference type="InterPro" id="IPR036174">
    <property type="entry name" value="Znf_Sec23_Sec24_sf"/>
</dbReference>
<gene>
    <name evidence="20" type="ORF">Nepgr_020688</name>
</gene>
<keyword evidence="14" id="KW-0963">Cytoplasm</keyword>
<dbReference type="InterPro" id="IPR029006">
    <property type="entry name" value="ADF-H/Gelsolin-like_dom_sf"/>
</dbReference>
<evidence type="ECO:0000256" key="11">
    <source>
        <dbReference type="ARBA" id="ARBA00023136"/>
    </source>
</evidence>
<dbReference type="InterPro" id="IPR036180">
    <property type="entry name" value="Gelsolin-like_dom_sf"/>
</dbReference>
<evidence type="ECO:0000256" key="2">
    <source>
        <dbReference type="ARBA" id="ARBA00009210"/>
    </source>
</evidence>
<dbReference type="GO" id="GO:0008270">
    <property type="term" value="F:zinc ion binding"/>
    <property type="evidence" value="ECO:0007669"/>
    <property type="project" value="InterPro"/>
</dbReference>
<evidence type="ECO:0000256" key="14">
    <source>
        <dbReference type="RuleBase" id="RU365030"/>
    </source>
</evidence>
<dbReference type="Proteomes" id="UP001279734">
    <property type="component" value="Unassembled WGS sequence"/>
</dbReference>
<dbReference type="EMBL" id="BSYO01000019">
    <property type="protein sequence ID" value="GMH18847.1"/>
    <property type="molecule type" value="Genomic_DNA"/>
</dbReference>
<dbReference type="Pfam" id="PF08033">
    <property type="entry name" value="Sec23_BS"/>
    <property type="match status" value="1"/>
</dbReference>
<organism evidence="20 21">
    <name type="scientific">Nepenthes gracilis</name>
    <name type="common">Slender pitcher plant</name>
    <dbReference type="NCBI Taxonomy" id="150966"/>
    <lineage>
        <taxon>Eukaryota</taxon>
        <taxon>Viridiplantae</taxon>
        <taxon>Streptophyta</taxon>
        <taxon>Embryophyta</taxon>
        <taxon>Tracheophyta</taxon>
        <taxon>Spermatophyta</taxon>
        <taxon>Magnoliopsida</taxon>
        <taxon>eudicotyledons</taxon>
        <taxon>Gunneridae</taxon>
        <taxon>Pentapetalae</taxon>
        <taxon>Caryophyllales</taxon>
        <taxon>Nepenthaceae</taxon>
        <taxon>Nepenthes</taxon>
    </lineage>
</organism>
<dbReference type="GO" id="GO:0005096">
    <property type="term" value="F:GTPase activator activity"/>
    <property type="evidence" value="ECO:0007669"/>
    <property type="project" value="TreeGrafter"/>
</dbReference>
<dbReference type="InterPro" id="IPR037364">
    <property type="entry name" value="Sec23"/>
</dbReference>
<evidence type="ECO:0000256" key="6">
    <source>
        <dbReference type="ARBA" id="ARBA00022824"/>
    </source>
</evidence>
<keyword evidence="21" id="KW-1185">Reference proteome</keyword>
<dbReference type="SUPFAM" id="SSF81995">
    <property type="entry name" value="beta-sandwich domain of Sec23/24"/>
    <property type="match status" value="1"/>
</dbReference>
<evidence type="ECO:0000256" key="10">
    <source>
        <dbReference type="ARBA" id="ARBA00023034"/>
    </source>
</evidence>
<feature type="domain" description="Sec23/Sec24 trunk" evidence="17">
    <location>
        <begin position="176"/>
        <end position="428"/>
    </location>
</feature>
<dbReference type="Pfam" id="PF04810">
    <property type="entry name" value="zf-Sec23_Sec24"/>
    <property type="match status" value="1"/>
</dbReference>
<dbReference type="FunFam" id="2.30.30.380:FF:000001">
    <property type="entry name" value="Protein transport protein SEC23"/>
    <property type="match status" value="1"/>
</dbReference>
<dbReference type="FunFam" id="2.60.40.1670:FF:000010">
    <property type="entry name" value="Protein transport protein SEC23"/>
    <property type="match status" value="1"/>
</dbReference>
<dbReference type="PANTHER" id="PTHR11141:SF22">
    <property type="entry name" value="PROTEIN TRANSPORT PROTEIN SEC23 G"/>
    <property type="match status" value="1"/>
</dbReference>
<evidence type="ECO:0000256" key="7">
    <source>
        <dbReference type="ARBA" id="ARBA00022833"/>
    </source>
</evidence>
<dbReference type="AlphaFoldDB" id="A0AAD3SXF3"/>
<dbReference type="InterPro" id="IPR007123">
    <property type="entry name" value="Gelsolin-like_dom"/>
</dbReference>
<dbReference type="GO" id="GO:0090110">
    <property type="term" value="P:COPII-coated vesicle cargo loading"/>
    <property type="evidence" value="ECO:0007669"/>
    <property type="project" value="TreeGrafter"/>
</dbReference>
<evidence type="ECO:0000259" key="17">
    <source>
        <dbReference type="Pfam" id="PF04811"/>
    </source>
</evidence>
<feature type="domain" description="Gelsolin-like" evidence="15">
    <location>
        <begin position="670"/>
        <end position="756"/>
    </location>
</feature>
<keyword evidence="8 14" id="KW-0931">ER-Golgi transport</keyword>
<evidence type="ECO:0000259" key="19">
    <source>
        <dbReference type="Pfam" id="PF08033"/>
    </source>
</evidence>
<dbReference type="SUPFAM" id="SSF53300">
    <property type="entry name" value="vWA-like"/>
    <property type="match status" value="1"/>
</dbReference>
<evidence type="ECO:0000313" key="21">
    <source>
        <dbReference type="Proteomes" id="UP001279734"/>
    </source>
</evidence>
<sequence>MDFVELEAIEGLRWSWNSWPASSKSKASSLIIPLSIMCTPLSQSSDLPLLPYDPLFCLKCDAVMNPYARVDYQSKIWLCPFCHYKNFFPKSYAGIGESNLPAELYPTYSTVEYHNPSKSVSTLSSNLNANSSLKPTRGNGLSSSSLSSLTLSRTSSGNSLFSPASLAGMDSKGAGPGFIFVVDLYTVESELRVLKNELLLAVAQLPDNAVVGLVTFDSMVRVHDFGFAECMRVVLLHGDRELTSDQIQQFLGLHIVKQHNFGKAVTYPKQGFLVPVPEFEFSVTVAIEEIHSSALVVPGHRPRRATGAAISVAAGILEGCSVNKGSRIMVFTSGPATVGPGIIVESDRVHSIRNHRDLINGCAPFFDKSSRFYKQLSNRLCDGSMVLDLFACALDQVGAAELKAPIESSGGFMMLGESFVADQFRKCLRHIFSHDEDGNLKMCFDASMKIVTSDGVKICGALGPCFSLKKKNYSVSDNEIGEGGTNTWKLNTFTDKTCIAFFFQVSEDQGVEPGSAFFIQFITRYRDGAMGVRKRVTTVARRWVGKHSPDIAAGFDQEAAAVVMARLAIHRAERHYAREVIQWLDDNLIQFASKFGDFIQNVPSSFRLSSNFSLFPQFMYFLRRSQFIGVLNSTPDETAFFRLMLNREGVAGSTVMIQPTLLQYSFDGPPIPALLDVCSISPDVILLFDSYFYVVIHYGSKIAQWRKLGYHEDPNHESFSKLLEAPELDAEQLIAGRVPVTKLIKCDQHSSQSRFLLAKLNPSVTQKSMYTNSAQEVVFTDDVSLQVFLDHLQDLAVQV</sequence>
<dbReference type="InterPro" id="IPR006896">
    <property type="entry name" value="Sec23/24_trunk_dom"/>
</dbReference>
<dbReference type="InterPro" id="IPR012990">
    <property type="entry name" value="Beta-sandwich_Sec23_24"/>
</dbReference>
<comment type="similarity">
    <text evidence="2 14">Belongs to the SEC23/SEC24 family. SEC23 subfamily.</text>
</comment>
<dbReference type="GO" id="GO:0030127">
    <property type="term" value="C:COPII vesicle coat"/>
    <property type="evidence" value="ECO:0007669"/>
    <property type="project" value="InterPro"/>
</dbReference>
<comment type="function">
    <text evidence="13 14">Component of the coat protein complex II (COPII) which promotes the formation of transport vesicles from the endoplasmic reticulum (ER). The coat has two main functions, the physical deformation of the endoplasmic reticulum membrane into vesicles and the selection of cargo molecules.</text>
</comment>
<keyword evidence="11 14" id="KW-0472">Membrane</keyword>
<keyword evidence="7 14" id="KW-0862">Zinc</keyword>
<dbReference type="Pfam" id="PF04811">
    <property type="entry name" value="Sec23_trunk"/>
    <property type="match status" value="1"/>
</dbReference>
<dbReference type="GO" id="GO:0000139">
    <property type="term" value="C:Golgi membrane"/>
    <property type="evidence" value="ECO:0007669"/>
    <property type="project" value="UniProtKB-SubCell"/>
</dbReference>
<evidence type="ECO:0000256" key="5">
    <source>
        <dbReference type="ARBA" id="ARBA00022723"/>
    </source>
</evidence>
<dbReference type="InterPro" id="IPR006895">
    <property type="entry name" value="Znf_Sec23_Sec24"/>
</dbReference>
<dbReference type="GO" id="GO:0070971">
    <property type="term" value="C:endoplasmic reticulum exit site"/>
    <property type="evidence" value="ECO:0007669"/>
    <property type="project" value="TreeGrafter"/>
</dbReference>
<dbReference type="SUPFAM" id="SSF82919">
    <property type="entry name" value="Zn-finger domain of Sec23/24"/>
    <property type="match status" value="1"/>
</dbReference>
<dbReference type="Pfam" id="PF04815">
    <property type="entry name" value="Sec23_helical"/>
    <property type="match status" value="1"/>
</dbReference>
<dbReference type="Gene3D" id="3.40.20.10">
    <property type="entry name" value="Severin"/>
    <property type="match status" value="1"/>
</dbReference>
<keyword evidence="6 14" id="KW-0256">Endoplasmic reticulum</keyword>
<comment type="caution">
    <text evidence="20">The sequence shown here is derived from an EMBL/GenBank/DDBJ whole genome shotgun (WGS) entry which is preliminary data.</text>
</comment>
<dbReference type="Pfam" id="PF00626">
    <property type="entry name" value="Gelsolin"/>
    <property type="match status" value="1"/>
</dbReference>